<name>A0A918SGT4_9HYPH</name>
<dbReference type="EMBL" id="BMZE01000005">
    <property type="protein sequence ID" value="GHA38024.1"/>
    <property type="molecule type" value="Genomic_DNA"/>
</dbReference>
<evidence type="ECO:0000313" key="3">
    <source>
        <dbReference type="Proteomes" id="UP000646579"/>
    </source>
</evidence>
<dbReference type="InterPro" id="IPR036206">
    <property type="entry name" value="ThiamineP_synth_sf"/>
</dbReference>
<dbReference type="InterPro" id="IPR022998">
    <property type="entry name" value="ThiamineP_synth_TenI"/>
</dbReference>
<dbReference type="GO" id="GO:0009228">
    <property type="term" value="P:thiamine biosynthetic process"/>
    <property type="evidence" value="ECO:0007669"/>
    <property type="project" value="UniProtKB-KW"/>
</dbReference>
<dbReference type="Proteomes" id="UP000646579">
    <property type="component" value="Unassembled WGS sequence"/>
</dbReference>
<feature type="domain" description="Thiamine phosphate synthase/TenI" evidence="1">
    <location>
        <begin position="5"/>
        <end position="154"/>
    </location>
</feature>
<evidence type="ECO:0000259" key="1">
    <source>
        <dbReference type="Pfam" id="PF02581"/>
    </source>
</evidence>
<dbReference type="AlphaFoldDB" id="A0A918SGT4"/>
<protein>
    <submittedName>
        <fullName evidence="2">Thiamine phosphate synthase</fullName>
    </submittedName>
</protein>
<keyword evidence="3" id="KW-1185">Reference proteome</keyword>
<sequence>MSAQLYLITPENTDPGAFGTLLAGLVESAPVSALLVRRNELSEADFRAMVKTACTVAQPGGCAVIVEDDAEMARECGADGVHITGSLEDARLAAKQLKPQMIVGAGPSPSRHLDMSLGELEIDYLFFGSLAEPALEDARERGGWWAETFEVPAVLHGTLDGDAAGCEFLALGSDLWRQEDPIAALRSLAERLEAA</sequence>
<dbReference type="InterPro" id="IPR013785">
    <property type="entry name" value="Aldolase_TIM"/>
</dbReference>
<dbReference type="Gene3D" id="3.20.20.70">
    <property type="entry name" value="Aldolase class I"/>
    <property type="match status" value="1"/>
</dbReference>
<reference evidence="2" key="1">
    <citation type="journal article" date="2014" name="Int. J. Syst. Evol. Microbiol.">
        <title>Complete genome sequence of Corynebacterium casei LMG S-19264T (=DSM 44701T), isolated from a smear-ripened cheese.</title>
        <authorList>
            <consortium name="US DOE Joint Genome Institute (JGI-PGF)"/>
            <person name="Walter F."/>
            <person name="Albersmeier A."/>
            <person name="Kalinowski J."/>
            <person name="Ruckert C."/>
        </authorList>
    </citation>
    <scope>NUCLEOTIDE SEQUENCE</scope>
    <source>
        <strain evidence="2">KCTC 32437</strain>
    </source>
</reference>
<reference evidence="2" key="2">
    <citation type="submission" date="2020-09" db="EMBL/GenBank/DDBJ databases">
        <authorList>
            <person name="Sun Q."/>
            <person name="Kim S."/>
        </authorList>
    </citation>
    <scope>NUCLEOTIDE SEQUENCE</scope>
    <source>
        <strain evidence="2">KCTC 32437</strain>
    </source>
</reference>
<dbReference type="Pfam" id="PF02581">
    <property type="entry name" value="TMP-TENI"/>
    <property type="match status" value="1"/>
</dbReference>
<proteinExistence type="predicted"/>
<accession>A0A918SGT4</accession>
<comment type="caution">
    <text evidence="2">The sequence shown here is derived from an EMBL/GenBank/DDBJ whole genome shotgun (WGS) entry which is preliminary data.</text>
</comment>
<dbReference type="CDD" id="cd00564">
    <property type="entry name" value="TMP_TenI"/>
    <property type="match status" value="1"/>
</dbReference>
<organism evidence="2 3">
    <name type="scientific">Devosia pacifica</name>
    <dbReference type="NCBI Taxonomy" id="1335967"/>
    <lineage>
        <taxon>Bacteria</taxon>
        <taxon>Pseudomonadati</taxon>
        <taxon>Pseudomonadota</taxon>
        <taxon>Alphaproteobacteria</taxon>
        <taxon>Hyphomicrobiales</taxon>
        <taxon>Devosiaceae</taxon>
        <taxon>Devosia</taxon>
    </lineage>
</organism>
<evidence type="ECO:0000313" key="2">
    <source>
        <dbReference type="EMBL" id="GHA38024.1"/>
    </source>
</evidence>
<gene>
    <name evidence="2" type="primary">thiE2</name>
    <name evidence="2" type="ORF">GCM10007989_37430</name>
</gene>
<dbReference type="SUPFAM" id="SSF51391">
    <property type="entry name" value="Thiamin phosphate synthase"/>
    <property type="match status" value="1"/>
</dbReference>
<dbReference type="RefSeq" id="WP_189427336.1">
    <property type="nucleotide sequence ID" value="NZ_BMZE01000005.1"/>
</dbReference>